<dbReference type="GeneID" id="101852463"/>
<dbReference type="InterPro" id="IPR036249">
    <property type="entry name" value="Thioredoxin-like_sf"/>
</dbReference>
<gene>
    <name evidence="4" type="primary">LOC101852463</name>
</gene>
<dbReference type="PANTHER" id="PTHR46497">
    <property type="entry name" value="THIOREDOXIN DOMAIN-CONTAINING PROTEIN 11"/>
    <property type="match status" value="1"/>
</dbReference>
<feature type="domain" description="Thioredoxin" evidence="2">
    <location>
        <begin position="636"/>
        <end position="777"/>
    </location>
</feature>
<feature type="coiled-coil region" evidence="1">
    <location>
        <begin position="791"/>
        <end position="825"/>
    </location>
</feature>
<dbReference type="PROSITE" id="PS51352">
    <property type="entry name" value="THIOREDOXIN_2"/>
    <property type="match status" value="1"/>
</dbReference>
<dbReference type="SUPFAM" id="SSF52833">
    <property type="entry name" value="Thioredoxin-like"/>
    <property type="match status" value="2"/>
</dbReference>
<dbReference type="InterPro" id="IPR058777">
    <property type="entry name" value="TXNDC11_thioredoxin"/>
</dbReference>
<dbReference type="RefSeq" id="XP_035824814.1">
    <property type="nucleotide sequence ID" value="XM_035968921.1"/>
</dbReference>
<dbReference type="InterPro" id="IPR052792">
    <property type="entry name" value="Thioredoxin_dom-contain_11"/>
</dbReference>
<evidence type="ECO:0000256" key="1">
    <source>
        <dbReference type="SAM" id="Coils"/>
    </source>
</evidence>
<dbReference type="Proteomes" id="UP000694888">
    <property type="component" value="Unplaced"/>
</dbReference>
<dbReference type="Gene3D" id="3.40.30.10">
    <property type="entry name" value="Glutaredoxin"/>
    <property type="match status" value="3"/>
</dbReference>
<dbReference type="InterPro" id="IPR013766">
    <property type="entry name" value="Thioredoxin_domain"/>
</dbReference>
<sequence length="900" mass="102867">MADVVKTHVVRTLAILRRPDALFRGMARHPEICCLLLTFFVTLVAKYGSSLQGKPVTMPPKQPQFMFPPTAMVADSPRGSLVPLIQLLSRDELVVVMYYAPWCSKSQRAREEFLKAANFLRSKVSFAAVNCWWPEGDCRKRYKFLMFPVVMVYHTKLDGYRYSGVMRSEHLIRFVENLLYPVTLVHSLPQSEEMVAKHENVVLGFFNLSSHSQENSYRQFYYAAMRTIERDPIQPVRFAVMTQAKLASGVNLFREEDIILLRLFNNSLVYPLRNNVTSSNLVTWALRNKGQLSVTRLSPEGLKSRVLADHLVQGPALILFHAENPLFEAERELHVLKTVALHFRQCMLRPRWSAMYSAWARVLRQDAVRYQQVAATCEKLRRTHAARGQASKCCISAIAQSLKRGNRVCSVCCHDDKVCSLLPTFQSTFANCSLPSDCQHVLLSYEWSHKCSICCRARADWTSQNPSRGHHRLADDGTKASFGFQESGFSHFSSHEGDPSSNRRPTDRYIRDHLERLPRRLCERLILEKQQSLVDHLTVQSGGFQLGTSGTFSGAKQFSEIGCSSNRSLSFYSIDSQNHWMFSDRLSVNISWPYQTSATVLFDKQNEEHYAMQENITISNAMSFILKFEKGQLERVRQSHSFPQTYCSAEGGRACIKELDAHSFTRAVHREDMDVVVLVYAHWCGFCQTFSHTFLSLAQYFAPSRHIEFARVNGGLNDLPWQYNFDSYPSVIFFPARREPLELRIAGKKRKADSVIFPEDKDKSLVNLIRFVLRHATYDTRLHLAADVCSKTCIQKNIVRSQARIQQLRRKSARLQLQLHHVSEATAGSRDTASVSEGEVDLRYYANLSADFLKRKLKDIQTNIEGLIRLLSYLQSNEGRELSKRQLASLFPVQSVKSGS</sequence>
<organism evidence="3 4">
    <name type="scientific">Aplysia californica</name>
    <name type="common">California sea hare</name>
    <dbReference type="NCBI Taxonomy" id="6500"/>
    <lineage>
        <taxon>Eukaryota</taxon>
        <taxon>Metazoa</taxon>
        <taxon>Spiralia</taxon>
        <taxon>Lophotrochozoa</taxon>
        <taxon>Mollusca</taxon>
        <taxon>Gastropoda</taxon>
        <taxon>Heterobranchia</taxon>
        <taxon>Euthyneura</taxon>
        <taxon>Tectipleura</taxon>
        <taxon>Aplysiida</taxon>
        <taxon>Aplysioidea</taxon>
        <taxon>Aplysiidae</taxon>
        <taxon>Aplysia</taxon>
    </lineage>
</organism>
<reference evidence="4" key="1">
    <citation type="submission" date="2025-08" db="UniProtKB">
        <authorList>
            <consortium name="RefSeq"/>
        </authorList>
    </citation>
    <scope>IDENTIFICATION</scope>
</reference>
<accession>A0ABM1VQX2</accession>
<evidence type="ECO:0000313" key="4">
    <source>
        <dbReference type="RefSeq" id="XP_035824814.1"/>
    </source>
</evidence>
<evidence type="ECO:0000259" key="2">
    <source>
        <dbReference type="PROSITE" id="PS51352"/>
    </source>
</evidence>
<proteinExistence type="predicted"/>
<dbReference type="PANTHER" id="PTHR46497:SF1">
    <property type="entry name" value="THIOREDOXIN DOMAIN-CONTAINING PROTEIN 11"/>
    <property type="match status" value="1"/>
</dbReference>
<evidence type="ECO:0000313" key="3">
    <source>
        <dbReference type="Proteomes" id="UP000694888"/>
    </source>
</evidence>
<protein>
    <submittedName>
        <fullName evidence="4">Thioredoxin domain-containing protein 11 isoform X1</fullName>
    </submittedName>
</protein>
<dbReference type="Pfam" id="PF00085">
    <property type="entry name" value="Thioredoxin"/>
    <property type="match status" value="2"/>
</dbReference>
<keyword evidence="1" id="KW-0175">Coiled coil</keyword>
<name>A0ABM1VQX2_APLCA</name>
<keyword evidence="3" id="KW-1185">Reference proteome</keyword>
<dbReference type="Pfam" id="PF26234">
    <property type="entry name" value="TXNDC11_2nd"/>
    <property type="match status" value="1"/>
</dbReference>